<dbReference type="Gene3D" id="3.40.190.10">
    <property type="entry name" value="Periplasmic binding protein-like II"/>
    <property type="match status" value="2"/>
</dbReference>
<feature type="transmembrane region" description="Helical" evidence="9">
    <location>
        <begin position="489"/>
        <end position="510"/>
    </location>
</feature>
<dbReference type="InterPro" id="IPR043429">
    <property type="entry name" value="ArtM/GltK/GlnP/TcyL/YhdX-like"/>
</dbReference>
<feature type="chain" id="PRO_5020937343" evidence="10">
    <location>
        <begin position="27"/>
        <end position="547"/>
    </location>
</feature>
<dbReference type="AlphaFoldDB" id="A0A4R1QZ37"/>
<keyword evidence="10" id="KW-0732">Signal</keyword>
<evidence type="ECO:0000256" key="8">
    <source>
        <dbReference type="ARBA" id="ARBA00023136"/>
    </source>
</evidence>
<proteinExistence type="inferred from homology"/>
<dbReference type="Pfam" id="PF00497">
    <property type="entry name" value="SBP_bac_3"/>
    <property type="match status" value="1"/>
</dbReference>
<accession>A0A4R1QZ37</accession>
<comment type="caution">
    <text evidence="12">The sequence shown here is derived from an EMBL/GenBank/DDBJ whole genome shotgun (WGS) entry which is preliminary data.</text>
</comment>
<dbReference type="RefSeq" id="WP_058964003.1">
    <property type="nucleotide sequence ID" value="NZ_CABKVM010000016.1"/>
</dbReference>
<reference evidence="12 13" key="1">
    <citation type="submission" date="2019-03" db="EMBL/GenBank/DDBJ databases">
        <title>Genomic Encyclopedia of Type Strains, Phase IV (KMG-IV): sequencing the most valuable type-strain genomes for metagenomic binning, comparative biology and taxonomic classification.</title>
        <authorList>
            <person name="Goeker M."/>
        </authorList>
    </citation>
    <scope>NUCLEOTIDE SEQUENCE [LARGE SCALE GENOMIC DNA]</scope>
    <source>
        <strain evidence="12 13">DSM 100451</strain>
    </source>
</reference>
<dbReference type="STRING" id="1650663.GCA_001486665_01575"/>
<evidence type="ECO:0000256" key="5">
    <source>
        <dbReference type="ARBA" id="ARBA00022692"/>
    </source>
</evidence>
<name>A0A4R1QZ37_9FIRM</name>
<dbReference type="Gene3D" id="1.10.3720.10">
    <property type="entry name" value="MetI-like"/>
    <property type="match status" value="1"/>
</dbReference>
<dbReference type="OrthoDB" id="9811552at2"/>
<keyword evidence="8 9" id="KW-0472">Membrane</keyword>
<evidence type="ECO:0000313" key="13">
    <source>
        <dbReference type="Proteomes" id="UP000295184"/>
    </source>
</evidence>
<dbReference type="PANTHER" id="PTHR30614:SF20">
    <property type="entry name" value="GLUTAMINE TRANSPORT SYSTEM PERMEASE PROTEIN GLNP"/>
    <property type="match status" value="1"/>
</dbReference>
<sequence length="547" mass="58319">MKKIASLMLALLLCTGILSGLTAVSAEGSVLDDNTLTVAMECAYAPYNWTQPDSSNGAVPIKDSADYANGYDVMMAKKIADALGMELEIVRLDWDSLVPAVQSGTVDCVIAGQSITSERLESVDFTAPYFYASIVGLTRTDSPYAQAQGLSELAGATATSQLGTIWYDGCLPQIPDATILTPQESAPAMLMALETGRVNLVVTDIPTAKAALNAYSDFVLLDFNDSEDNFVVSSEDVNIGISVQKGNTELKDAINGVLATMTEDDYNAMMDEAISIQPLSDGLPEGFFAQIGYLLKNYGTSYLKGAGITVVIAVICTAIGCVIGLGCGIVQTIPVEKRDGMGKKILLGAARAVLRVYVEVFRGTPMILQAVLIFYGAAFLFGWNLDMWTAALVIVSVNTGAYMAESVRGGILSIPVGQTEGAKAIGLTHVQTMTSIILPQALRNIMPQIGNNLIINIKDTSVLFIIGVAELFSIHKGVVGATYAYFPSAVIEMAIYLVMTLVCSAILRWVEKRMDGESSYELVKQTGGLNAPPYVEHGKPRTANLDL</sequence>
<evidence type="ECO:0000256" key="10">
    <source>
        <dbReference type="SAM" id="SignalP"/>
    </source>
</evidence>
<feature type="domain" description="ABC transmembrane type-1" evidence="11">
    <location>
        <begin position="306"/>
        <end position="507"/>
    </location>
</feature>
<protein>
    <submittedName>
        <fullName evidence="12">Putative lysine transport system permease protein</fullName>
    </submittedName>
</protein>
<gene>
    <name evidence="12" type="ORF">EDD77_108113</name>
</gene>
<feature type="transmembrane region" description="Helical" evidence="9">
    <location>
        <begin position="356"/>
        <end position="381"/>
    </location>
</feature>
<keyword evidence="5 9" id="KW-0812">Transmembrane</keyword>
<dbReference type="EMBL" id="SLUM01000008">
    <property type="protein sequence ID" value="TCL58244.1"/>
    <property type="molecule type" value="Genomic_DNA"/>
</dbReference>
<feature type="transmembrane region" description="Helical" evidence="9">
    <location>
        <begin position="462"/>
        <end position="483"/>
    </location>
</feature>
<keyword evidence="7 9" id="KW-1133">Transmembrane helix</keyword>
<dbReference type="InterPro" id="IPR001638">
    <property type="entry name" value="Solute-binding_3/MltF_N"/>
</dbReference>
<dbReference type="GO" id="GO:0006865">
    <property type="term" value="P:amino acid transport"/>
    <property type="evidence" value="ECO:0007669"/>
    <property type="project" value="UniProtKB-KW"/>
</dbReference>
<evidence type="ECO:0000256" key="7">
    <source>
        <dbReference type="ARBA" id="ARBA00022989"/>
    </source>
</evidence>
<evidence type="ECO:0000256" key="4">
    <source>
        <dbReference type="ARBA" id="ARBA00022475"/>
    </source>
</evidence>
<dbReference type="Proteomes" id="UP000295184">
    <property type="component" value="Unassembled WGS sequence"/>
</dbReference>
<dbReference type="PROSITE" id="PS50928">
    <property type="entry name" value="ABC_TM1"/>
    <property type="match status" value="1"/>
</dbReference>
<comment type="similarity">
    <text evidence="2">Belongs to the binding-protein-dependent transport system permease family. HisMQ subfamily.</text>
</comment>
<keyword evidence="3 9" id="KW-0813">Transport</keyword>
<feature type="signal peptide" evidence="10">
    <location>
        <begin position="1"/>
        <end position="26"/>
    </location>
</feature>
<dbReference type="GO" id="GO:0022857">
    <property type="term" value="F:transmembrane transporter activity"/>
    <property type="evidence" value="ECO:0007669"/>
    <property type="project" value="InterPro"/>
</dbReference>
<dbReference type="CDD" id="cd06261">
    <property type="entry name" value="TM_PBP2"/>
    <property type="match status" value="1"/>
</dbReference>
<dbReference type="NCBIfam" id="TIGR01726">
    <property type="entry name" value="HEQRo_perm_3TM"/>
    <property type="match status" value="1"/>
</dbReference>
<evidence type="ECO:0000259" key="11">
    <source>
        <dbReference type="PROSITE" id="PS50928"/>
    </source>
</evidence>
<evidence type="ECO:0000256" key="1">
    <source>
        <dbReference type="ARBA" id="ARBA00004651"/>
    </source>
</evidence>
<dbReference type="InterPro" id="IPR035906">
    <property type="entry name" value="MetI-like_sf"/>
</dbReference>
<evidence type="ECO:0000313" key="12">
    <source>
        <dbReference type="EMBL" id="TCL58244.1"/>
    </source>
</evidence>
<dbReference type="SUPFAM" id="SSF161098">
    <property type="entry name" value="MetI-like"/>
    <property type="match status" value="1"/>
</dbReference>
<dbReference type="InterPro" id="IPR000515">
    <property type="entry name" value="MetI-like"/>
</dbReference>
<dbReference type="SUPFAM" id="SSF53850">
    <property type="entry name" value="Periplasmic binding protein-like II"/>
    <property type="match status" value="1"/>
</dbReference>
<evidence type="ECO:0000256" key="2">
    <source>
        <dbReference type="ARBA" id="ARBA00010072"/>
    </source>
</evidence>
<dbReference type="Pfam" id="PF00528">
    <property type="entry name" value="BPD_transp_1"/>
    <property type="match status" value="1"/>
</dbReference>
<evidence type="ECO:0000256" key="6">
    <source>
        <dbReference type="ARBA" id="ARBA00022970"/>
    </source>
</evidence>
<dbReference type="PANTHER" id="PTHR30614">
    <property type="entry name" value="MEMBRANE COMPONENT OF AMINO ACID ABC TRANSPORTER"/>
    <property type="match status" value="1"/>
</dbReference>
<organism evidence="12 13">
    <name type="scientific">Allofournierella massiliensis</name>
    <dbReference type="NCBI Taxonomy" id="1650663"/>
    <lineage>
        <taxon>Bacteria</taxon>
        <taxon>Bacillati</taxon>
        <taxon>Bacillota</taxon>
        <taxon>Clostridia</taxon>
        <taxon>Eubacteriales</taxon>
        <taxon>Oscillospiraceae</taxon>
        <taxon>Allofournierella</taxon>
    </lineage>
</organism>
<evidence type="ECO:0000256" key="3">
    <source>
        <dbReference type="ARBA" id="ARBA00022448"/>
    </source>
</evidence>
<comment type="subcellular location">
    <subcellularLocation>
        <location evidence="1 9">Cell membrane</location>
        <topology evidence="1 9">Multi-pass membrane protein</topology>
    </subcellularLocation>
</comment>
<dbReference type="SMART" id="SM00062">
    <property type="entry name" value="PBPb"/>
    <property type="match status" value="1"/>
</dbReference>
<dbReference type="InterPro" id="IPR010065">
    <property type="entry name" value="AA_ABC_transptr_permease_3TM"/>
</dbReference>
<keyword evidence="4" id="KW-1003">Cell membrane</keyword>
<keyword evidence="6" id="KW-0029">Amino-acid transport</keyword>
<feature type="transmembrane region" description="Helical" evidence="9">
    <location>
        <begin position="310"/>
        <end position="335"/>
    </location>
</feature>
<dbReference type="GO" id="GO:0043190">
    <property type="term" value="C:ATP-binding cassette (ABC) transporter complex"/>
    <property type="evidence" value="ECO:0007669"/>
    <property type="project" value="InterPro"/>
</dbReference>
<evidence type="ECO:0000256" key="9">
    <source>
        <dbReference type="RuleBase" id="RU363032"/>
    </source>
</evidence>